<evidence type="ECO:0000313" key="4">
    <source>
        <dbReference type="Proteomes" id="UP001302367"/>
    </source>
</evidence>
<protein>
    <submittedName>
        <fullName evidence="1">Uncharacterized protein</fullName>
    </submittedName>
</protein>
<dbReference type="AlphaFoldDB" id="A0A2G5HFW3"/>
<evidence type="ECO:0000313" key="1">
    <source>
        <dbReference type="EMBL" id="PIA91476.1"/>
    </source>
</evidence>
<dbReference type="EMBL" id="LKMD01000106">
    <property type="protein sequence ID" value="PIA91476.1"/>
    <property type="molecule type" value="Genomic_DNA"/>
</dbReference>
<dbReference type="PANTHER" id="PTHR42085">
    <property type="entry name" value="F-BOX DOMAIN-CONTAINING PROTEIN"/>
    <property type="match status" value="1"/>
</dbReference>
<gene>
    <name evidence="1" type="ORF">CB0940_09509</name>
    <name evidence="2" type="ORF">RHO25_010827</name>
</gene>
<proteinExistence type="predicted"/>
<organism evidence="1 3">
    <name type="scientific">Cercospora beticola</name>
    <name type="common">Sugarbeet leaf spot fungus</name>
    <dbReference type="NCBI Taxonomy" id="122368"/>
    <lineage>
        <taxon>Eukaryota</taxon>
        <taxon>Fungi</taxon>
        <taxon>Dikarya</taxon>
        <taxon>Ascomycota</taxon>
        <taxon>Pezizomycotina</taxon>
        <taxon>Dothideomycetes</taxon>
        <taxon>Dothideomycetidae</taxon>
        <taxon>Mycosphaerellales</taxon>
        <taxon>Mycosphaerellaceae</taxon>
        <taxon>Cercospora</taxon>
    </lineage>
</organism>
<reference evidence="1 3" key="1">
    <citation type="submission" date="2015-10" db="EMBL/GenBank/DDBJ databases">
        <title>The cercosporin biosynthetic gene cluster was horizontally transferred to several fungal lineages and shown to be expanded in Cercospora beticola based on microsynteny with recipient genomes.</title>
        <authorList>
            <person name="De Jonge R."/>
            <person name="Ebert M.K."/>
            <person name="Suttle J.C."/>
            <person name="Jurick Ii W.M."/>
            <person name="Secor G.A."/>
            <person name="Thomma B.P."/>
            <person name="Van De Peer Y."/>
            <person name="Bolton M.D."/>
        </authorList>
    </citation>
    <scope>NUCLEOTIDE SEQUENCE [LARGE SCALE GENOMIC DNA]</scope>
    <source>
        <strain evidence="1 3">09-40</strain>
    </source>
</reference>
<dbReference type="OrthoDB" id="5413827at2759"/>
<dbReference type="PANTHER" id="PTHR42085:SF2">
    <property type="entry name" value="F-BOX DOMAIN-CONTAINING PROTEIN"/>
    <property type="match status" value="1"/>
</dbReference>
<reference evidence="2 4" key="2">
    <citation type="submission" date="2023-09" db="EMBL/GenBank/DDBJ databases">
        <title>Complete-Gapless Cercospora beticola genome.</title>
        <authorList>
            <person name="Wyatt N.A."/>
            <person name="Spanner R.E."/>
            <person name="Bolton M.D."/>
        </authorList>
    </citation>
    <scope>NUCLEOTIDE SEQUENCE [LARGE SCALE GENOMIC DNA]</scope>
    <source>
        <strain evidence="2">Cb09-40</strain>
    </source>
</reference>
<keyword evidence="4" id="KW-1185">Reference proteome</keyword>
<accession>A0A2G5HFW3</accession>
<evidence type="ECO:0000313" key="3">
    <source>
        <dbReference type="Proteomes" id="UP000230605"/>
    </source>
</evidence>
<dbReference type="EMBL" id="CP134190">
    <property type="protein sequence ID" value="WPB06170.1"/>
    <property type="molecule type" value="Genomic_DNA"/>
</dbReference>
<name>A0A2G5HFW3_CERBT</name>
<evidence type="ECO:0000313" key="2">
    <source>
        <dbReference type="EMBL" id="WPB06170.1"/>
    </source>
</evidence>
<dbReference type="Proteomes" id="UP000230605">
    <property type="component" value="Chromosome 7"/>
</dbReference>
<dbReference type="InterPro" id="IPR038883">
    <property type="entry name" value="AN11006-like"/>
</dbReference>
<dbReference type="Proteomes" id="UP001302367">
    <property type="component" value="Chromosome 7"/>
</dbReference>
<sequence length="216" mass="25161">MQLSFFERLPAELRNLCYEYALYEPDGARIRNEPSLLSTCKAIREEAELMYYAINDFEVIIHEDHIDHDLCQWLENKAGPRLRSIRSLSLHVQMPWISAQPPDTSNGLPEGEDDEYGSLGCLHLMHIMKSLRTASFNDRSLEKVIRFTLNDARDDEHFDKIERMSTTDQDRYRGAKFLILSLVHGESTTVEALESDDCERRLEELDRELRERRAAA</sequence>